<dbReference type="STRING" id="926569.ANT_09880"/>
<dbReference type="SUPFAM" id="SSF50249">
    <property type="entry name" value="Nucleic acid-binding proteins"/>
    <property type="match status" value="3"/>
</dbReference>
<sequence>MVGIFYLNVIGVWRYEMAVRRSVARAEEEVEMPMDEGWWASVLADEQAYGESLVKTASAKSSGISGGVNWARARQYLENDEVVKLEVYGFNRGGLLVRGEDIQGFVPVSHLVEMPCVPADEEQRRQSLANYVGRILSLKVIECEMQAERIVFSERAALAGEGKRRQLFSTLRPGEIVNGTVTNVTDFGAFVDLGGLEGLIHVSELSWGRVQHPTDILQVGVPVRALVLSVSAENGRVALSLKRLCPNPWETLPQIYRPGDVVEAEVTAIMRFGAFARLKEGVEGLIHISTMSLPDGEKDIEKFMKIGQKVQVRILHLDAERRRLGLGLVQIE</sequence>
<dbReference type="HOGENOM" id="CLU_015805_4_0_0"/>
<reference evidence="3 4" key="1">
    <citation type="submission" date="2010-12" db="EMBL/GenBank/DDBJ databases">
        <title>Whole genome sequence of Anaerolinea thermophila UNI-1.</title>
        <authorList>
            <person name="Narita-Yamada S."/>
            <person name="Kishi E."/>
            <person name="Watanabe Y."/>
            <person name="Takasaki K."/>
            <person name="Ankai A."/>
            <person name="Oguchi A."/>
            <person name="Fukui S."/>
            <person name="Takahashi M."/>
            <person name="Yashiro I."/>
            <person name="Hosoyama A."/>
            <person name="Sekiguchi Y."/>
            <person name="Hanada S."/>
            <person name="Fujita N."/>
        </authorList>
    </citation>
    <scope>NUCLEOTIDE SEQUENCE [LARGE SCALE GENOMIC DNA]</scope>
    <source>
        <strain evidence="4">DSM 14523 / JCM 11388 / NBRC 100420 / UNI-1</strain>
    </source>
</reference>
<dbReference type="eggNOG" id="COG0539">
    <property type="taxonomic scope" value="Bacteria"/>
</dbReference>
<dbReference type="Proteomes" id="UP000008922">
    <property type="component" value="Chromosome"/>
</dbReference>
<feature type="domain" description="S1 motif" evidence="2">
    <location>
        <begin position="259"/>
        <end position="329"/>
    </location>
</feature>
<dbReference type="Gene3D" id="2.40.50.140">
    <property type="entry name" value="Nucleic acid-binding proteins"/>
    <property type="match status" value="3"/>
</dbReference>
<evidence type="ECO:0000313" key="4">
    <source>
        <dbReference type="Proteomes" id="UP000008922"/>
    </source>
</evidence>
<protein>
    <submittedName>
        <fullName evidence="3">30S ribosomal protein S1</fullName>
    </submittedName>
</protein>
<dbReference type="Pfam" id="PF00575">
    <property type="entry name" value="S1"/>
    <property type="match status" value="3"/>
</dbReference>
<dbReference type="FunFam" id="2.40.50.140:FF:000103">
    <property type="entry name" value="protein RRP5 homolog"/>
    <property type="match status" value="1"/>
</dbReference>
<proteinExistence type="predicted"/>
<gene>
    <name evidence="3" type="primary">rpsA</name>
    <name evidence="3" type="ordered locus">ANT_09880</name>
</gene>
<dbReference type="GO" id="GO:0003676">
    <property type="term" value="F:nucleic acid binding"/>
    <property type="evidence" value="ECO:0007669"/>
    <property type="project" value="InterPro"/>
</dbReference>
<evidence type="ECO:0000256" key="1">
    <source>
        <dbReference type="ARBA" id="ARBA00025604"/>
    </source>
</evidence>
<dbReference type="PROSITE" id="PS50126">
    <property type="entry name" value="S1"/>
    <property type="match status" value="3"/>
</dbReference>
<dbReference type="KEGG" id="atm:ANT_09880"/>
<evidence type="ECO:0000259" key="2">
    <source>
        <dbReference type="PROSITE" id="PS50126"/>
    </source>
</evidence>
<name>E8N3K8_ANATU</name>
<accession>E8N3K8</accession>
<dbReference type="EMBL" id="AP012029">
    <property type="protein sequence ID" value="BAJ63022.1"/>
    <property type="molecule type" value="Genomic_DNA"/>
</dbReference>
<dbReference type="OrthoDB" id="9804077at2"/>
<dbReference type="InterPro" id="IPR052757">
    <property type="entry name" value="Ribosomal_protein_S1"/>
</dbReference>
<dbReference type="InterPro" id="IPR003029">
    <property type="entry name" value="S1_domain"/>
</dbReference>
<dbReference type="PRINTS" id="PR00681">
    <property type="entry name" value="RIBOSOMALS1"/>
</dbReference>
<dbReference type="CDD" id="cd05688">
    <property type="entry name" value="S1_RPS1_repeat_ec3"/>
    <property type="match status" value="1"/>
</dbReference>
<dbReference type="PANTHER" id="PTHR47559">
    <property type="entry name" value="OS03G0844900 PROTEIN"/>
    <property type="match status" value="1"/>
</dbReference>
<comment type="function">
    <text evidence="1">Binds mRNA; thus facilitating recognition of the initiation point. It is needed to translate mRNA with a short Shine-Dalgarno (SD) purine-rich sequence.</text>
</comment>
<dbReference type="PANTHER" id="PTHR47559:SF1">
    <property type="entry name" value="OS03G0844900 PROTEIN"/>
    <property type="match status" value="1"/>
</dbReference>
<keyword evidence="3" id="KW-0689">Ribosomal protein</keyword>
<dbReference type="InterPro" id="IPR035104">
    <property type="entry name" value="Ribosomal_protein_S1-like"/>
</dbReference>
<dbReference type="InterPro" id="IPR012340">
    <property type="entry name" value="NA-bd_OB-fold"/>
</dbReference>
<dbReference type="GO" id="GO:0005840">
    <property type="term" value="C:ribosome"/>
    <property type="evidence" value="ECO:0007669"/>
    <property type="project" value="UniProtKB-KW"/>
</dbReference>
<keyword evidence="3" id="KW-0687">Ribonucleoprotein</keyword>
<organism evidence="3 4">
    <name type="scientific">Anaerolinea thermophila (strain DSM 14523 / JCM 11388 / NBRC 100420 / UNI-1)</name>
    <dbReference type="NCBI Taxonomy" id="926569"/>
    <lineage>
        <taxon>Bacteria</taxon>
        <taxon>Bacillati</taxon>
        <taxon>Chloroflexota</taxon>
        <taxon>Anaerolineae</taxon>
        <taxon>Anaerolineales</taxon>
        <taxon>Anaerolineaceae</taxon>
        <taxon>Anaerolinea</taxon>
    </lineage>
</organism>
<dbReference type="SMART" id="SM00316">
    <property type="entry name" value="S1"/>
    <property type="match status" value="3"/>
</dbReference>
<evidence type="ECO:0000313" key="3">
    <source>
        <dbReference type="EMBL" id="BAJ63022.1"/>
    </source>
</evidence>
<feature type="domain" description="S1 motif" evidence="2">
    <location>
        <begin position="174"/>
        <end position="242"/>
    </location>
</feature>
<feature type="domain" description="S1 motif" evidence="2">
    <location>
        <begin position="80"/>
        <end position="155"/>
    </location>
</feature>
<dbReference type="InParanoid" id="E8N3K8"/>
<keyword evidence="4" id="KW-1185">Reference proteome</keyword>
<dbReference type="AlphaFoldDB" id="E8N3K8"/>